<dbReference type="Ensembl" id="ENSOKIT00005098875.1">
    <property type="protein sequence ID" value="ENSOKIP00005092553.1"/>
    <property type="gene ID" value="ENSOKIG00005040303.1"/>
</dbReference>
<dbReference type="Pfam" id="PF10249">
    <property type="entry name" value="NDUFB10"/>
    <property type="match status" value="1"/>
</dbReference>
<dbReference type="Proteomes" id="UP000694557">
    <property type="component" value="Unassembled WGS sequence"/>
</dbReference>
<dbReference type="InterPro" id="IPR019377">
    <property type="entry name" value="NADH_UbQ_OxRdtase_su10"/>
</dbReference>
<evidence type="ECO:0000256" key="5">
    <source>
        <dbReference type="ARBA" id="ARBA00022660"/>
    </source>
</evidence>
<evidence type="ECO:0000313" key="15">
    <source>
        <dbReference type="Ensembl" id="ENSOKIP00005099495.1"/>
    </source>
</evidence>
<accession>A0A8C7K9F7</accession>
<evidence type="ECO:0000256" key="7">
    <source>
        <dbReference type="ARBA" id="ARBA00022982"/>
    </source>
</evidence>
<sequence length="227" mass="26855">MYKSFFVNLTEIVFMFTILHFILTSDLQRHVVPHTHAQKRRRGRIEVYFFSLTKDSKMPSDYDKDAYPEPPRQTPIVDKQTTLPNPALILTKLFYYSVDLPVTTFRELVEGIHSGNKYNYYHQKFRRVPELTECTEGDYTCYYEAEMQWRRDHKVDQEIVKVVQERLRACQQREGTSYHQNCSKELQQFADVAKAYQSRYGDLGAYASSRKCLMKQKDRMMAAEAKA</sequence>
<keyword evidence="9 13" id="KW-0472">Membrane</keyword>
<dbReference type="Ensembl" id="ENSOKIT00005106638.1">
    <property type="protein sequence ID" value="ENSOKIP00005099495.1"/>
    <property type="gene ID" value="ENSOKIG00005043806.1"/>
</dbReference>
<keyword evidence="4" id="KW-0813">Transport</keyword>
<keyword evidence="5" id="KW-0679">Respiratory chain</keyword>
<keyword evidence="8" id="KW-0496">Mitochondrion</keyword>
<evidence type="ECO:0000256" key="11">
    <source>
        <dbReference type="ARBA" id="ARBA00030372"/>
    </source>
</evidence>
<comment type="function">
    <text evidence="10">Accessory subunit that is involved in the functional assembly of the mitochondrial respiratory chain complex I. Complex I has an NADH dehydrogenase activity with ubiquinone as an immediate electron acceptor and mediates the transfer of electrons from NADH to the respiratory chain.</text>
</comment>
<evidence type="ECO:0000256" key="12">
    <source>
        <dbReference type="ARBA" id="ARBA00032549"/>
    </source>
</evidence>
<evidence type="ECO:0000256" key="9">
    <source>
        <dbReference type="ARBA" id="ARBA00023136"/>
    </source>
</evidence>
<dbReference type="PANTHER" id="PTHR13094">
    <property type="entry name" value="NADH-UBIQUINONE OXIDOREDUCTASE PDSW SUBUNIT"/>
    <property type="match status" value="1"/>
</dbReference>
<dbReference type="Ensembl" id="ENSOKIT00005106696.1">
    <property type="protein sequence ID" value="ENSOKIP00005099549.1"/>
    <property type="gene ID" value="ENSOKIG00005043806.1"/>
</dbReference>
<evidence type="ECO:0000256" key="2">
    <source>
        <dbReference type="ARBA" id="ARBA00008317"/>
    </source>
</evidence>
<organism evidence="15 16">
    <name type="scientific">Oncorhynchus kisutch</name>
    <name type="common">Coho salmon</name>
    <name type="synonym">Salmo kisutch</name>
    <dbReference type="NCBI Taxonomy" id="8019"/>
    <lineage>
        <taxon>Eukaryota</taxon>
        <taxon>Metazoa</taxon>
        <taxon>Chordata</taxon>
        <taxon>Craniata</taxon>
        <taxon>Vertebrata</taxon>
        <taxon>Euteleostomi</taxon>
        <taxon>Actinopterygii</taxon>
        <taxon>Neopterygii</taxon>
        <taxon>Teleostei</taxon>
        <taxon>Protacanthopterygii</taxon>
        <taxon>Salmoniformes</taxon>
        <taxon>Salmonidae</taxon>
        <taxon>Salmoninae</taxon>
        <taxon>Oncorhynchus</taxon>
    </lineage>
</organism>
<keyword evidence="6" id="KW-0999">Mitochondrion inner membrane</keyword>
<evidence type="ECO:0000256" key="3">
    <source>
        <dbReference type="ARBA" id="ARBA00014109"/>
    </source>
</evidence>
<protein>
    <recommendedName>
        <fullName evidence="3">NADH dehydrogenase [ubiquinone] 1 beta subcomplex subunit 10</fullName>
    </recommendedName>
    <alternativeName>
        <fullName evidence="11">Complex I-PDSW</fullName>
    </alternativeName>
    <alternativeName>
        <fullName evidence="12">NADH-ubiquinone oxidoreductase PDSW subunit</fullName>
    </alternativeName>
</protein>
<evidence type="ECO:0000256" key="10">
    <source>
        <dbReference type="ARBA" id="ARBA00024857"/>
    </source>
</evidence>
<evidence type="ECO:0000256" key="8">
    <source>
        <dbReference type="ARBA" id="ARBA00023128"/>
    </source>
</evidence>
<dbReference type="GO" id="GO:0005743">
    <property type="term" value="C:mitochondrial inner membrane"/>
    <property type="evidence" value="ECO:0007669"/>
    <property type="project" value="UniProtKB-SubCell"/>
</dbReference>
<comment type="similarity">
    <text evidence="2">Belongs to the complex I NDUFB10 subunit family.</text>
</comment>
<dbReference type="PANTHER" id="PTHR13094:SF1">
    <property type="entry name" value="NADH DEHYDROGENASE [UBIQUINONE] 1 BETA SUBCOMPLEX SUBUNIT 10"/>
    <property type="match status" value="1"/>
</dbReference>
<evidence type="ECO:0000256" key="13">
    <source>
        <dbReference type="SAM" id="Phobius"/>
    </source>
</evidence>
<name>A0A8C7K9F7_ONCKI</name>
<evidence type="ECO:0000256" key="1">
    <source>
        <dbReference type="ARBA" id="ARBA00004443"/>
    </source>
</evidence>
<gene>
    <name evidence="15" type="primary">LOC109878920</name>
    <name evidence="14" type="synonym">LOC116359981</name>
</gene>
<dbReference type="GeneTree" id="ENSGT00390000006348"/>
<keyword evidence="7" id="KW-0249">Electron transport</keyword>
<proteinExistence type="inferred from homology"/>
<dbReference type="InterPro" id="IPR039993">
    <property type="entry name" value="NDUFB10"/>
</dbReference>
<comment type="subcellular location">
    <subcellularLocation>
        <location evidence="1">Mitochondrion inner membrane</location>
        <topology evidence="1">Peripheral membrane protein</topology>
        <orientation evidence="1">Matrix side</orientation>
    </subcellularLocation>
</comment>
<keyword evidence="16" id="KW-1185">Reference proteome</keyword>
<evidence type="ECO:0000256" key="6">
    <source>
        <dbReference type="ARBA" id="ARBA00022792"/>
    </source>
</evidence>
<keyword evidence="13" id="KW-1133">Transmembrane helix</keyword>
<evidence type="ECO:0000313" key="14">
    <source>
        <dbReference type="Ensembl" id="ENSOKIP00005092553.1"/>
    </source>
</evidence>
<keyword evidence="13" id="KW-0812">Transmembrane</keyword>
<feature type="transmembrane region" description="Helical" evidence="13">
    <location>
        <begin position="12"/>
        <end position="32"/>
    </location>
</feature>
<dbReference type="AlphaFoldDB" id="A0A8C7K9F7"/>
<reference evidence="15" key="1">
    <citation type="submission" date="2025-05" db="UniProtKB">
        <authorList>
            <consortium name="Ensembl"/>
        </authorList>
    </citation>
    <scope>IDENTIFICATION</scope>
</reference>
<evidence type="ECO:0000256" key="4">
    <source>
        <dbReference type="ARBA" id="ARBA00022448"/>
    </source>
</evidence>
<dbReference type="GO" id="GO:0045271">
    <property type="term" value="C:respiratory chain complex I"/>
    <property type="evidence" value="ECO:0007669"/>
    <property type="project" value="UniProtKB-ARBA"/>
</dbReference>
<evidence type="ECO:0000313" key="16">
    <source>
        <dbReference type="Proteomes" id="UP000694557"/>
    </source>
</evidence>